<name>A0A0A0DDZ1_9PROT</name>
<keyword evidence="2" id="KW-0472">Membrane</keyword>
<feature type="coiled-coil region" evidence="1">
    <location>
        <begin position="15"/>
        <end position="42"/>
    </location>
</feature>
<evidence type="ECO:0000313" key="3">
    <source>
        <dbReference type="EMBL" id="KGM36118.1"/>
    </source>
</evidence>
<organism evidence="3 4">
    <name type="scientific">Inquilinus limosus MP06</name>
    <dbReference type="NCBI Taxonomy" id="1398085"/>
    <lineage>
        <taxon>Bacteria</taxon>
        <taxon>Pseudomonadati</taxon>
        <taxon>Pseudomonadota</taxon>
        <taxon>Alphaproteobacteria</taxon>
        <taxon>Rhodospirillales</taxon>
        <taxon>Rhodospirillaceae</taxon>
        <taxon>Inquilinus</taxon>
    </lineage>
</organism>
<accession>A0A0A0DDZ1</accession>
<comment type="caution">
    <text evidence="3">The sequence shown here is derived from an EMBL/GenBank/DDBJ whole genome shotgun (WGS) entry which is preliminary data.</text>
</comment>
<dbReference type="EMBL" id="JANX01000001">
    <property type="protein sequence ID" value="KGM36118.1"/>
    <property type="molecule type" value="Genomic_DNA"/>
</dbReference>
<proteinExistence type="predicted"/>
<feature type="transmembrane region" description="Helical" evidence="2">
    <location>
        <begin position="72"/>
        <end position="94"/>
    </location>
</feature>
<evidence type="ECO:0000256" key="1">
    <source>
        <dbReference type="SAM" id="Coils"/>
    </source>
</evidence>
<evidence type="ECO:0000313" key="4">
    <source>
        <dbReference type="Proteomes" id="UP000029995"/>
    </source>
</evidence>
<keyword evidence="2" id="KW-0812">Transmembrane</keyword>
<dbReference type="Proteomes" id="UP000029995">
    <property type="component" value="Unassembled WGS sequence"/>
</dbReference>
<sequence length="99" mass="11172">MEDELTPRTSLLVQITRLTEQLSALSSDIRELRHDFRQYKEDSKADVTRLRDEISETLKDYVTKDAFDPVKLLAYGAASVLLTTMLGGFALLALKLPTL</sequence>
<dbReference type="AlphaFoldDB" id="A0A0A0DDZ1"/>
<keyword evidence="1" id="KW-0175">Coiled coil</keyword>
<keyword evidence="2" id="KW-1133">Transmembrane helix</keyword>
<gene>
    <name evidence="3" type="ORF">P409_00275</name>
</gene>
<dbReference type="RefSeq" id="WP_034830450.1">
    <property type="nucleotide sequence ID" value="NZ_JANX01000001.1"/>
</dbReference>
<reference evidence="3 4" key="1">
    <citation type="submission" date="2014-01" db="EMBL/GenBank/DDBJ databases">
        <title>Genome sequence determination for a cystic fibrosis isolate, Inquilinus limosus.</title>
        <authorList>
            <person name="Pino M."/>
            <person name="Di Conza J."/>
            <person name="Gutkind G."/>
        </authorList>
    </citation>
    <scope>NUCLEOTIDE SEQUENCE [LARGE SCALE GENOMIC DNA]</scope>
    <source>
        <strain evidence="3 4">MP06</strain>
    </source>
</reference>
<protein>
    <submittedName>
        <fullName evidence="3">Uncharacterized protein</fullName>
    </submittedName>
</protein>
<evidence type="ECO:0000256" key="2">
    <source>
        <dbReference type="SAM" id="Phobius"/>
    </source>
</evidence>